<feature type="transmembrane region" description="Helical" evidence="6">
    <location>
        <begin position="15"/>
        <end position="33"/>
    </location>
</feature>
<dbReference type="GO" id="GO:0005886">
    <property type="term" value="C:plasma membrane"/>
    <property type="evidence" value="ECO:0007669"/>
    <property type="project" value="UniProtKB-SubCell"/>
</dbReference>
<feature type="transmembrane region" description="Helical" evidence="6">
    <location>
        <begin position="45"/>
        <end position="63"/>
    </location>
</feature>
<evidence type="ECO:0000256" key="5">
    <source>
        <dbReference type="ARBA" id="ARBA00023136"/>
    </source>
</evidence>
<keyword evidence="3 6" id="KW-0812">Transmembrane</keyword>
<dbReference type="Pfam" id="PF03626">
    <property type="entry name" value="COX4_pro"/>
    <property type="match status" value="1"/>
</dbReference>
<evidence type="ECO:0000256" key="1">
    <source>
        <dbReference type="ARBA" id="ARBA00004651"/>
    </source>
</evidence>
<dbReference type="InterPro" id="IPR005171">
    <property type="entry name" value="Cyt_c_oxidase_su4_prok"/>
</dbReference>
<evidence type="ECO:0000256" key="2">
    <source>
        <dbReference type="ARBA" id="ARBA00022475"/>
    </source>
</evidence>
<gene>
    <name evidence="7" type="ORF">BV510_01080</name>
    <name evidence="8" type="ORF">CRI78_21055</name>
</gene>
<dbReference type="OrthoDB" id="8595054at2"/>
<accession>A0A1Q4HHP8</accession>
<comment type="subcellular location">
    <subcellularLocation>
        <location evidence="1">Cell membrane</location>
        <topology evidence="1">Multi-pass membrane protein</topology>
    </subcellularLocation>
</comment>
<protein>
    <submittedName>
        <fullName evidence="8">Prokaryotic cytochrome C oxidase subunit IV family protein</fullName>
    </submittedName>
</protein>
<reference evidence="7 9" key="1">
    <citation type="submission" date="2016-09" db="EMBL/GenBank/DDBJ databases">
        <title>genome sequences of unsequenced Mycobacteria.</title>
        <authorList>
            <person name="Greninger A.L."/>
            <person name="Jerome K.R."/>
            <person name="Mcnair B."/>
            <person name="Wallis C."/>
            <person name="Fang F."/>
        </authorList>
    </citation>
    <scope>NUCLEOTIDE SEQUENCE [LARGE SCALE GENOMIC DNA]</scope>
    <source>
        <strain evidence="7 9">BM1</strain>
    </source>
</reference>
<comment type="caution">
    <text evidence="8">The sequence shown here is derived from an EMBL/GenBank/DDBJ whole genome shotgun (WGS) entry which is preliminary data.</text>
</comment>
<sequence length="97" mass="10945">MTTSTTGGTTTERKLLWAWAVLVLITVGSWWLAPAHFTETMQPSTSVTALVLVMMYVKCRIVIRSFMEVNHAPRWLKIAMESWLAVLVITVFAIYLG</sequence>
<evidence type="ECO:0000256" key="4">
    <source>
        <dbReference type="ARBA" id="ARBA00022989"/>
    </source>
</evidence>
<proteinExistence type="predicted"/>
<keyword evidence="2" id="KW-1003">Cell membrane</keyword>
<evidence type="ECO:0000313" key="10">
    <source>
        <dbReference type="Proteomes" id="UP000220340"/>
    </source>
</evidence>
<organism evidence="8 10">
    <name type="scientific">Mycolicibacterium diernhoferi</name>
    <dbReference type="NCBI Taxonomy" id="1801"/>
    <lineage>
        <taxon>Bacteria</taxon>
        <taxon>Bacillati</taxon>
        <taxon>Actinomycetota</taxon>
        <taxon>Actinomycetes</taxon>
        <taxon>Mycobacteriales</taxon>
        <taxon>Mycobacteriaceae</taxon>
        <taxon>Mycolicibacterium</taxon>
    </lineage>
</organism>
<reference evidence="8 10" key="2">
    <citation type="submission" date="2017-10" db="EMBL/GenBank/DDBJ databases">
        <title>The new phylogeny of genus Mycobacterium.</title>
        <authorList>
            <person name="Tortoli E."/>
            <person name="Trovato A."/>
            <person name="Cirillo D.M."/>
        </authorList>
    </citation>
    <scope>NUCLEOTIDE SEQUENCE [LARGE SCALE GENOMIC DNA]</scope>
    <source>
        <strain evidence="8 10">IP141170001</strain>
    </source>
</reference>
<keyword evidence="5 6" id="KW-0472">Membrane</keyword>
<dbReference type="AlphaFoldDB" id="A0A1Q4HHP8"/>
<dbReference type="EMBL" id="MIJD01000005">
    <property type="protein sequence ID" value="OPE56209.1"/>
    <property type="molecule type" value="Genomic_DNA"/>
</dbReference>
<evidence type="ECO:0000313" key="7">
    <source>
        <dbReference type="EMBL" id="OPE56209.1"/>
    </source>
</evidence>
<dbReference type="Proteomes" id="UP000191039">
    <property type="component" value="Unassembled WGS sequence"/>
</dbReference>
<evidence type="ECO:0000313" key="9">
    <source>
        <dbReference type="Proteomes" id="UP000191039"/>
    </source>
</evidence>
<evidence type="ECO:0000256" key="3">
    <source>
        <dbReference type="ARBA" id="ARBA00022692"/>
    </source>
</evidence>
<dbReference type="STRING" id="1801.BRW64_07195"/>
<feature type="transmembrane region" description="Helical" evidence="6">
    <location>
        <begin position="75"/>
        <end position="96"/>
    </location>
</feature>
<evidence type="ECO:0000313" key="8">
    <source>
        <dbReference type="EMBL" id="PEG52527.1"/>
    </source>
</evidence>
<evidence type="ECO:0000256" key="6">
    <source>
        <dbReference type="SAM" id="Phobius"/>
    </source>
</evidence>
<dbReference type="EMBL" id="PDCR01000030">
    <property type="protein sequence ID" value="PEG52527.1"/>
    <property type="molecule type" value="Genomic_DNA"/>
</dbReference>
<dbReference type="RefSeq" id="WP_073855512.1">
    <property type="nucleotide sequence ID" value="NZ_BAAATC010000015.1"/>
</dbReference>
<keyword evidence="4 6" id="KW-1133">Transmembrane helix</keyword>
<keyword evidence="10" id="KW-1185">Reference proteome</keyword>
<dbReference type="Proteomes" id="UP000220340">
    <property type="component" value="Unassembled WGS sequence"/>
</dbReference>
<name>A0A1Q4HHP8_9MYCO</name>